<dbReference type="EMBL" id="PDCJ01000001">
    <property type="protein sequence ID" value="PEG30486.1"/>
    <property type="molecule type" value="Genomic_DNA"/>
</dbReference>
<organism evidence="2 3">
    <name type="scientific">Clostridium neonatale</name>
    <dbReference type="NCBI Taxonomy" id="137838"/>
    <lineage>
        <taxon>Bacteria</taxon>
        <taxon>Bacillati</taxon>
        <taxon>Bacillota</taxon>
        <taxon>Clostridia</taxon>
        <taxon>Eubacteriales</taxon>
        <taxon>Clostridiaceae</taxon>
        <taxon>Clostridium</taxon>
    </lineage>
</organism>
<keyword evidence="3" id="KW-1185">Reference proteome</keyword>
<dbReference type="Proteomes" id="UP001189143">
    <property type="component" value="Unassembled WGS sequence"/>
</dbReference>
<dbReference type="InterPro" id="IPR003203">
    <property type="entry name" value="CobU/CobP"/>
</dbReference>
<evidence type="ECO:0000313" key="3">
    <source>
        <dbReference type="Proteomes" id="UP000220840"/>
    </source>
</evidence>
<comment type="caution">
    <text evidence="2">The sequence shown here is derived from an EMBL/GenBank/DDBJ whole genome shotgun (WGS) entry which is preliminary data.</text>
</comment>
<dbReference type="AlphaFoldDB" id="A0A2A7MFP7"/>
<keyword evidence="1" id="KW-0808">Transferase</keyword>
<dbReference type="UniPathway" id="UPA00148">
    <property type="reaction ID" value="UER00236"/>
</dbReference>
<reference evidence="2 3" key="1">
    <citation type="submission" date="2017-10" db="EMBL/GenBank/DDBJ databases">
        <title>Effective Description of Clostridium neonatale sp. nov. linked to necrotizing enterocolitis in neonates and a clarification of species assignable to the genus Clostridium (Prazmowski 1880) emend. Lawson and Rainey 2016.</title>
        <authorList>
            <person name="Bernard K."/>
            <person name="Burdz T."/>
            <person name="Wiebe D."/>
            <person name="Balcewich B."/>
            <person name="Alfa M."/>
            <person name="Bernier A.-M."/>
        </authorList>
    </citation>
    <scope>NUCLEOTIDE SEQUENCE [LARGE SCALE GENOMIC DNA]</scope>
    <source>
        <strain evidence="2 3">LCDC99A005</strain>
    </source>
</reference>
<reference evidence="1" key="2">
    <citation type="submission" date="2022-10" db="EMBL/GenBank/DDBJ databases">
        <authorList>
            <person name="Aires J."/>
            <person name="Mesa V."/>
        </authorList>
    </citation>
    <scope>NUCLEOTIDE SEQUENCE</scope>
    <source>
        <strain evidence="1">Clostridium neonatale JD116</strain>
    </source>
</reference>
<dbReference type="GeneID" id="68876828"/>
<keyword evidence="1" id="KW-0418">Kinase</keyword>
<evidence type="ECO:0000313" key="2">
    <source>
        <dbReference type="EMBL" id="PEG30486.1"/>
    </source>
</evidence>
<dbReference type="GO" id="GO:0009236">
    <property type="term" value="P:cobalamin biosynthetic process"/>
    <property type="evidence" value="ECO:0007669"/>
    <property type="project" value="UniProtKB-UniPathway"/>
</dbReference>
<evidence type="ECO:0000313" key="1">
    <source>
        <dbReference type="EMBL" id="CAI3691818.1"/>
    </source>
</evidence>
<dbReference type="SUPFAM" id="SSF52540">
    <property type="entry name" value="P-loop containing nucleoside triphosphate hydrolases"/>
    <property type="match status" value="1"/>
</dbReference>
<dbReference type="InterPro" id="IPR027417">
    <property type="entry name" value="P-loop_NTPase"/>
</dbReference>
<dbReference type="STRING" id="137838.GCA_001458595_01814"/>
<dbReference type="RefSeq" id="WP_058294660.1">
    <property type="nucleotide sequence ID" value="NZ_CAKJVD010000032.1"/>
</dbReference>
<name>A0A2A7MFP7_9CLOT</name>
<protein>
    <submittedName>
        <fullName evidence="1">Bifunctional cobinamide kinase/cobinamide phosphate guanyltransferase</fullName>
    </submittedName>
    <submittedName>
        <fullName evidence="2">Cobalamin biosynthesis protein CobU</fullName>
    </submittedName>
</protein>
<dbReference type="GO" id="GO:0000166">
    <property type="term" value="F:nucleotide binding"/>
    <property type="evidence" value="ECO:0007669"/>
    <property type="project" value="InterPro"/>
</dbReference>
<gene>
    <name evidence="1" type="ORF">CNEO2_860014</name>
    <name evidence="2" type="ORF">CQ394_01825</name>
</gene>
<dbReference type="EMBL" id="CAMTCP010000288">
    <property type="protein sequence ID" value="CAI3691818.1"/>
    <property type="molecule type" value="Genomic_DNA"/>
</dbReference>
<dbReference type="GO" id="GO:0043752">
    <property type="term" value="F:adenosylcobinamide kinase activity"/>
    <property type="evidence" value="ECO:0007669"/>
    <property type="project" value="InterPro"/>
</dbReference>
<dbReference type="Proteomes" id="UP000220840">
    <property type="component" value="Unassembled WGS sequence"/>
</dbReference>
<sequence length="130" mass="15133">MILIFGGSYNGKLNFCKEKYMVKDDEIFFCGKDNKDNIEKLNFNKKVICGLHIFVKECVKNNISALDIIKNNADNLNDKIIICDEINSGIVPMKKEDRMWREECGQSLQFLSKHSEEVYRVFFGIPEKLK</sequence>
<dbReference type="Gene3D" id="3.40.50.300">
    <property type="entry name" value="P-loop containing nucleotide triphosphate hydrolases"/>
    <property type="match status" value="1"/>
</dbReference>
<proteinExistence type="predicted"/>
<accession>A0A2A7MFP7</accession>
<dbReference type="Pfam" id="PF02283">
    <property type="entry name" value="CobU"/>
    <property type="match status" value="1"/>
</dbReference>
<dbReference type="OrthoDB" id="1766664at2"/>